<dbReference type="PROSITE" id="PS50853">
    <property type="entry name" value="FN3"/>
    <property type="match status" value="1"/>
</dbReference>
<dbReference type="InterPro" id="IPR002102">
    <property type="entry name" value="Cohesin_dom"/>
</dbReference>
<dbReference type="GO" id="GO:0000272">
    <property type="term" value="P:polysaccharide catabolic process"/>
    <property type="evidence" value="ECO:0007669"/>
    <property type="project" value="InterPro"/>
</dbReference>
<dbReference type="CDD" id="cd00063">
    <property type="entry name" value="FN3"/>
    <property type="match status" value="1"/>
</dbReference>
<dbReference type="InterPro" id="IPR036116">
    <property type="entry name" value="FN3_sf"/>
</dbReference>
<dbReference type="Gene3D" id="2.60.120.260">
    <property type="entry name" value="Galactose-binding domain-like"/>
    <property type="match status" value="1"/>
</dbReference>
<feature type="signal peptide" evidence="1">
    <location>
        <begin position="1"/>
        <end position="25"/>
    </location>
</feature>
<evidence type="ECO:0000313" key="4">
    <source>
        <dbReference type="Proteomes" id="UP000256977"/>
    </source>
</evidence>
<dbReference type="InterPro" id="IPR008965">
    <property type="entry name" value="CBM2/CBM3_carb-bd_dom_sf"/>
</dbReference>
<evidence type="ECO:0000256" key="1">
    <source>
        <dbReference type="SAM" id="SignalP"/>
    </source>
</evidence>
<keyword evidence="1" id="KW-0732">Signal</keyword>
<dbReference type="InterPro" id="IPR003961">
    <property type="entry name" value="FN3_dom"/>
</dbReference>
<dbReference type="GO" id="GO:0030246">
    <property type="term" value="F:carbohydrate binding"/>
    <property type="evidence" value="ECO:0007669"/>
    <property type="project" value="InterPro"/>
</dbReference>
<dbReference type="InterPro" id="IPR013783">
    <property type="entry name" value="Ig-like_fold"/>
</dbReference>
<evidence type="ECO:0000313" key="3">
    <source>
        <dbReference type="EMBL" id="RED86332.1"/>
    </source>
</evidence>
<gene>
    <name evidence="3" type="ORF">DFP98_103187</name>
</gene>
<dbReference type="Gene3D" id="2.60.40.680">
    <property type="match status" value="1"/>
</dbReference>
<dbReference type="SUPFAM" id="SSF49384">
    <property type="entry name" value="Carbohydrate-binding domain"/>
    <property type="match status" value="1"/>
</dbReference>
<name>A0A3D9KJI1_9BACL</name>
<proteinExistence type="predicted"/>
<dbReference type="SMART" id="SM00060">
    <property type="entry name" value="FN3"/>
    <property type="match status" value="1"/>
</dbReference>
<sequence length="461" mass="50689">MKKFSLVFLSMIVLVLTFFASISSAATVGQQLTQPESGWLRYDDGNSAIVYTGTWVNNTINGAYNGKSHHTKYNVEEAIGSKMNFDFYGTKVRLIGQYWTTDSNSIDVYIDGVFDKNISQISGSTQTRQILNFEKIGLTEGRHTVEMVNRTKLYFVVDAIDIDSTGYLINPSVSAPILTAEAGDEQISLNWSIVSGATKYNVKRSTTASGSYMTIATGVTGTTYSDTAVMAGTTYYYTVTAVNANGESGPSNEVSVTLIAPTNPILDIIIDKEEIKVGEQFTSNVELKNVSNIYAEDFKINYDSSLLNYVGFEEIPGYKIYNQPTDENGKLRFIIASQGEQYGITGDKVFLKLKFSGKAKGTAKVDALECRIADTESEYDLNEDSCLEDSIEVVGPKDVNRSGEYTLVDLAIDGFYFGKTIAQTDLSKHDADQVEDGIVDDNDLVFIVNEILNNPNYTLNA</sequence>
<dbReference type="OrthoDB" id="1738626at2"/>
<dbReference type="Gene3D" id="2.60.40.10">
    <property type="entry name" value="Immunoglobulins"/>
    <property type="match status" value="1"/>
</dbReference>
<protein>
    <submittedName>
        <fullName evidence="3">Cohesin domain-containing protein</fullName>
    </submittedName>
</protein>
<dbReference type="Gene3D" id="1.10.1330.10">
    <property type="entry name" value="Dockerin domain"/>
    <property type="match status" value="1"/>
</dbReference>
<evidence type="ECO:0000259" key="2">
    <source>
        <dbReference type="PROSITE" id="PS50853"/>
    </source>
</evidence>
<dbReference type="RefSeq" id="WP_116059463.1">
    <property type="nucleotide sequence ID" value="NZ_QRDZ01000003.1"/>
</dbReference>
<dbReference type="EMBL" id="QRDZ01000003">
    <property type="protein sequence ID" value="RED86332.1"/>
    <property type="molecule type" value="Genomic_DNA"/>
</dbReference>
<feature type="domain" description="Fibronectin type-III" evidence="2">
    <location>
        <begin position="172"/>
        <end position="262"/>
    </location>
</feature>
<reference evidence="3 4" key="1">
    <citation type="submission" date="2018-07" db="EMBL/GenBank/DDBJ databases">
        <title>Genomic Encyclopedia of Type Strains, Phase III (KMG-III): the genomes of soil and plant-associated and newly described type strains.</title>
        <authorList>
            <person name="Whitman W."/>
        </authorList>
    </citation>
    <scope>NUCLEOTIDE SEQUENCE [LARGE SCALE GENOMIC DNA]</scope>
    <source>
        <strain evidence="3 4">CECT 7287</strain>
    </source>
</reference>
<dbReference type="CDD" id="cd08547">
    <property type="entry name" value="Type_II_cohesin"/>
    <property type="match status" value="1"/>
</dbReference>
<dbReference type="SUPFAM" id="SSF49265">
    <property type="entry name" value="Fibronectin type III"/>
    <property type="match status" value="1"/>
</dbReference>
<dbReference type="Proteomes" id="UP000256977">
    <property type="component" value="Unassembled WGS sequence"/>
</dbReference>
<dbReference type="InterPro" id="IPR036439">
    <property type="entry name" value="Dockerin_dom_sf"/>
</dbReference>
<dbReference type="Pfam" id="PF00963">
    <property type="entry name" value="Cohesin"/>
    <property type="match status" value="1"/>
</dbReference>
<organism evidence="3 4">
    <name type="scientific">Cohnella phaseoli</name>
    <dbReference type="NCBI Taxonomy" id="456490"/>
    <lineage>
        <taxon>Bacteria</taxon>
        <taxon>Bacillati</taxon>
        <taxon>Bacillota</taxon>
        <taxon>Bacilli</taxon>
        <taxon>Bacillales</taxon>
        <taxon>Paenibacillaceae</taxon>
        <taxon>Cohnella</taxon>
    </lineage>
</organism>
<keyword evidence="4" id="KW-1185">Reference proteome</keyword>
<comment type="caution">
    <text evidence="3">The sequence shown here is derived from an EMBL/GenBank/DDBJ whole genome shotgun (WGS) entry which is preliminary data.</text>
</comment>
<dbReference type="AlphaFoldDB" id="A0A3D9KJI1"/>
<accession>A0A3D9KJI1</accession>
<feature type="chain" id="PRO_5017587498" evidence="1">
    <location>
        <begin position="26"/>
        <end position="461"/>
    </location>
</feature>